<accession>A0A1F7I943</accession>
<dbReference type="Proteomes" id="UP000179024">
    <property type="component" value="Unassembled WGS sequence"/>
</dbReference>
<evidence type="ECO:0000313" key="1">
    <source>
        <dbReference type="EMBL" id="OGK39881.1"/>
    </source>
</evidence>
<reference evidence="1 2" key="1">
    <citation type="journal article" date="2016" name="Nat. Commun.">
        <title>Thousands of microbial genomes shed light on interconnected biogeochemical processes in an aquifer system.</title>
        <authorList>
            <person name="Anantharaman K."/>
            <person name="Brown C.T."/>
            <person name="Hug L.A."/>
            <person name="Sharon I."/>
            <person name="Castelle C.J."/>
            <person name="Probst A.J."/>
            <person name="Thomas B.C."/>
            <person name="Singh A."/>
            <person name="Wilkins M.J."/>
            <person name="Karaoz U."/>
            <person name="Brodie E.L."/>
            <person name="Williams K.H."/>
            <person name="Hubbard S.S."/>
            <person name="Banfield J.F."/>
        </authorList>
    </citation>
    <scope>NUCLEOTIDE SEQUENCE [LARGE SCALE GENOMIC DNA]</scope>
</reference>
<name>A0A1F7I943_9BACT</name>
<proteinExistence type="predicted"/>
<protein>
    <recommendedName>
        <fullName evidence="3">Antitoxin</fullName>
    </recommendedName>
</protein>
<evidence type="ECO:0008006" key="3">
    <source>
        <dbReference type="Google" id="ProtNLM"/>
    </source>
</evidence>
<dbReference type="EMBL" id="MGAE01000011">
    <property type="protein sequence ID" value="OGK39881.1"/>
    <property type="molecule type" value="Genomic_DNA"/>
</dbReference>
<gene>
    <name evidence="1" type="ORF">A3F34_02285</name>
</gene>
<comment type="caution">
    <text evidence="1">The sequence shown here is derived from an EMBL/GenBank/DDBJ whole genome shotgun (WGS) entry which is preliminary data.</text>
</comment>
<organism evidence="1 2">
    <name type="scientific">Candidatus Roizmanbacteria bacterium RIFCSPHIGHO2_12_FULL_44_10</name>
    <dbReference type="NCBI Taxonomy" id="1802054"/>
    <lineage>
        <taxon>Bacteria</taxon>
        <taxon>Candidatus Roizmaniibacteriota</taxon>
    </lineage>
</organism>
<evidence type="ECO:0000313" key="2">
    <source>
        <dbReference type="Proteomes" id="UP000179024"/>
    </source>
</evidence>
<sequence>MKTKTISTKQLRQELPMVRDQLAQGTDFVLIHRSKPIAYIQPIKKMSLNKRFDIRSIAGGRNFEEKLGRKLTPEYLNKIAEERYG</sequence>
<dbReference type="AlphaFoldDB" id="A0A1F7I943"/>